<gene>
    <name evidence="1" type="ORF">BofuT4_uP134970.1</name>
</gene>
<evidence type="ECO:0000313" key="1">
    <source>
        <dbReference type="EMBL" id="CCD53452.1"/>
    </source>
</evidence>
<protein>
    <submittedName>
        <fullName evidence="1">Uncharacterized protein</fullName>
    </submittedName>
</protein>
<name>G2YPA4_BOTF4</name>
<dbReference type="EMBL" id="FQ790347">
    <property type="protein sequence ID" value="CCD53452.1"/>
    <property type="molecule type" value="Genomic_DNA"/>
</dbReference>
<dbReference type="AlphaFoldDB" id="G2YPA4"/>
<evidence type="ECO:0000313" key="2">
    <source>
        <dbReference type="Proteomes" id="UP000008177"/>
    </source>
</evidence>
<dbReference type="Proteomes" id="UP000008177">
    <property type="component" value="Unplaced contigs"/>
</dbReference>
<dbReference type="HOGENOM" id="CLU_2849451_0_0_1"/>
<accession>G2YPA4</accession>
<sequence length="65" mass="7014">MRFTAKPNGRLGCLLLENSAVCRNMKVECRCAVGFAVGGGMLGYCTIPAHVQVDGKFVDGHQVMR</sequence>
<organism evidence="1 2">
    <name type="scientific">Botryotinia fuckeliana (strain T4)</name>
    <name type="common">Noble rot fungus</name>
    <name type="synonym">Botrytis cinerea</name>
    <dbReference type="NCBI Taxonomy" id="999810"/>
    <lineage>
        <taxon>Eukaryota</taxon>
        <taxon>Fungi</taxon>
        <taxon>Dikarya</taxon>
        <taxon>Ascomycota</taxon>
        <taxon>Pezizomycotina</taxon>
        <taxon>Leotiomycetes</taxon>
        <taxon>Helotiales</taxon>
        <taxon>Sclerotiniaceae</taxon>
        <taxon>Botrytis</taxon>
    </lineage>
</organism>
<proteinExistence type="predicted"/>
<dbReference type="InParanoid" id="G2YPA4"/>
<reference evidence="2" key="1">
    <citation type="journal article" date="2011" name="PLoS Genet.">
        <title>Genomic analysis of the necrotrophic fungal pathogens Sclerotinia sclerotiorum and Botrytis cinerea.</title>
        <authorList>
            <person name="Amselem J."/>
            <person name="Cuomo C.A."/>
            <person name="van Kan J.A."/>
            <person name="Viaud M."/>
            <person name="Benito E.P."/>
            <person name="Couloux A."/>
            <person name="Coutinho P.M."/>
            <person name="de Vries R.P."/>
            <person name="Dyer P.S."/>
            <person name="Fillinger S."/>
            <person name="Fournier E."/>
            <person name="Gout L."/>
            <person name="Hahn M."/>
            <person name="Kohn L."/>
            <person name="Lapalu N."/>
            <person name="Plummer K.M."/>
            <person name="Pradier J.M."/>
            <person name="Quevillon E."/>
            <person name="Sharon A."/>
            <person name="Simon A."/>
            <person name="ten Have A."/>
            <person name="Tudzynski B."/>
            <person name="Tudzynski P."/>
            <person name="Wincker P."/>
            <person name="Andrew M."/>
            <person name="Anthouard V."/>
            <person name="Beever R.E."/>
            <person name="Beffa R."/>
            <person name="Benoit I."/>
            <person name="Bouzid O."/>
            <person name="Brault B."/>
            <person name="Chen Z."/>
            <person name="Choquer M."/>
            <person name="Collemare J."/>
            <person name="Cotton P."/>
            <person name="Danchin E.G."/>
            <person name="Da Silva C."/>
            <person name="Gautier A."/>
            <person name="Giraud C."/>
            <person name="Giraud T."/>
            <person name="Gonzalez C."/>
            <person name="Grossetete S."/>
            <person name="Guldener U."/>
            <person name="Henrissat B."/>
            <person name="Howlett B.J."/>
            <person name="Kodira C."/>
            <person name="Kretschmer M."/>
            <person name="Lappartient A."/>
            <person name="Leroch M."/>
            <person name="Levis C."/>
            <person name="Mauceli E."/>
            <person name="Neuveglise C."/>
            <person name="Oeser B."/>
            <person name="Pearson M."/>
            <person name="Poulain J."/>
            <person name="Poussereau N."/>
            <person name="Quesneville H."/>
            <person name="Rascle C."/>
            <person name="Schumacher J."/>
            <person name="Segurens B."/>
            <person name="Sexton A."/>
            <person name="Silva E."/>
            <person name="Sirven C."/>
            <person name="Soanes D.M."/>
            <person name="Talbot N.J."/>
            <person name="Templeton M."/>
            <person name="Yandava C."/>
            <person name="Yarden O."/>
            <person name="Zeng Q."/>
            <person name="Rollins J.A."/>
            <person name="Lebrun M.H."/>
            <person name="Dickman M."/>
        </authorList>
    </citation>
    <scope>NUCLEOTIDE SEQUENCE [LARGE SCALE GENOMIC DNA]</scope>
    <source>
        <strain evidence="2">T4</strain>
    </source>
</reference>